<accession>A0A8H6WYV7</accession>
<dbReference type="EMBL" id="JACAZI010000032">
    <property type="protein sequence ID" value="KAF7331009.1"/>
    <property type="molecule type" value="Genomic_DNA"/>
</dbReference>
<evidence type="ECO:0000256" key="3">
    <source>
        <dbReference type="ARBA" id="ARBA00022833"/>
    </source>
</evidence>
<evidence type="ECO:0000313" key="7">
    <source>
        <dbReference type="EMBL" id="KAF7331009.1"/>
    </source>
</evidence>
<evidence type="ECO:0000256" key="1">
    <source>
        <dbReference type="ARBA" id="ARBA00022723"/>
    </source>
</evidence>
<keyword evidence="8" id="KW-1185">Reference proteome</keyword>
<feature type="region of interest" description="Disordered" evidence="5">
    <location>
        <begin position="342"/>
        <end position="365"/>
    </location>
</feature>
<dbReference type="AlphaFoldDB" id="A0A8H6WYV7"/>
<feature type="domain" description="MYND-type" evidence="6">
    <location>
        <begin position="284"/>
        <end position="331"/>
    </location>
</feature>
<proteinExistence type="predicted"/>
<dbReference type="GO" id="GO:0008270">
    <property type="term" value="F:zinc ion binding"/>
    <property type="evidence" value="ECO:0007669"/>
    <property type="project" value="UniProtKB-KW"/>
</dbReference>
<gene>
    <name evidence="7" type="ORF">MVEN_02441200</name>
</gene>
<dbReference type="PROSITE" id="PS50865">
    <property type="entry name" value="ZF_MYND_2"/>
    <property type="match status" value="1"/>
</dbReference>
<sequence length="731" mass="82905">MPSPKKRTKSVAQNRFPWVEHSFPNCQTRPAEWIRATDIVTKRRFDPSLPLEPDSNRGQPESFFQTLMNPDVLQEIVSARRLACVSHHVLSMRIVHMLTENDFEKTWLDLGPEGQRKHFIVAFQKLEESQADGMGTVFTNLKVDIPELCYDEISRNGGRGFLDLLSVFLLPNNEEAPKQPFVVPNERFDALIGWQPDDTAPNRKAWLGLRRVTRTRYISGFLGIVLHSTEGHDVTLVSYTHEHDKTKPTLHRMKPLMDNILGEPDANKWRKEQAGRRKEMKLFCDACLKPEEKAESGKMSVCGPCKAVGRDVRYCDRVCQKDAWKTHKSLCGKPLGLDSAFDDVPATGPTGTPSRPDIPPPAPGYRRSADLLRQIRLLNENPTKDYLIILSSDDEYIDMDGVSLDEGPSAATFAVMRSRAMSSAGPIAEAALRYVYVVLQKHRIDDEVLRRQLRKEYGATFDRMFAALQHGRMPTFDEVSRQEIDIALSHLRQTGRFDEDLKSYKIGSGESMGVGIQVGPKREIVVRVQYPVGAMPPTNAELTSLASTHKPTSLEGLGANSMIAAPTTRENTRSAAHVNQIKLLREYVEADYIIWSKADRDDAEETPYGLTFTNLIDAGRFLAFRRRLLEHGGYDLDALVFVMLMLEPAVKRRVSREALRAQLAREYGTEYVEMAVESVAEQDGKEVYLRRDEQIFERDKIPLKRVDFDGLLPQLKKVGRFPQLLRNVLEE</sequence>
<dbReference type="InterPro" id="IPR002893">
    <property type="entry name" value="Znf_MYND"/>
</dbReference>
<evidence type="ECO:0000256" key="4">
    <source>
        <dbReference type="PROSITE-ProRule" id="PRU00134"/>
    </source>
</evidence>
<keyword evidence="3" id="KW-0862">Zinc</keyword>
<dbReference type="Gene3D" id="6.10.140.2220">
    <property type="match status" value="1"/>
</dbReference>
<dbReference type="OrthoDB" id="2975457at2759"/>
<evidence type="ECO:0000313" key="8">
    <source>
        <dbReference type="Proteomes" id="UP000620124"/>
    </source>
</evidence>
<keyword evidence="1" id="KW-0479">Metal-binding</keyword>
<evidence type="ECO:0000259" key="6">
    <source>
        <dbReference type="PROSITE" id="PS50865"/>
    </source>
</evidence>
<keyword evidence="2 4" id="KW-0863">Zinc-finger</keyword>
<reference evidence="7" key="1">
    <citation type="submission" date="2020-05" db="EMBL/GenBank/DDBJ databases">
        <title>Mycena genomes resolve the evolution of fungal bioluminescence.</title>
        <authorList>
            <person name="Tsai I.J."/>
        </authorList>
    </citation>
    <scope>NUCLEOTIDE SEQUENCE</scope>
    <source>
        <strain evidence="7">CCC161011</strain>
    </source>
</reference>
<dbReference type="Pfam" id="PF01753">
    <property type="entry name" value="zf-MYND"/>
    <property type="match status" value="1"/>
</dbReference>
<evidence type="ECO:0000256" key="5">
    <source>
        <dbReference type="SAM" id="MobiDB-lite"/>
    </source>
</evidence>
<comment type="caution">
    <text evidence="7">The sequence shown here is derived from an EMBL/GenBank/DDBJ whole genome shotgun (WGS) entry which is preliminary data.</text>
</comment>
<dbReference type="SUPFAM" id="SSF144232">
    <property type="entry name" value="HIT/MYND zinc finger-like"/>
    <property type="match status" value="1"/>
</dbReference>
<dbReference type="Proteomes" id="UP000620124">
    <property type="component" value="Unassembled WGS sequence"/>
</dbReference>
<name>A0A8H6WYV7_9AGAR</name>
<evidence type="ECO:0000256" key="2">
    <source>
        <dbReference type="ARBA" id="ARBA00022771"/>
    </source>
</evidence>
<protein>
    <recommendedName>
        <fullName evidence="6">MYND-type domain-containing protein</fullName>
    </recommendedName>
</protein>
<organism evidence="7 8">
    <name type="scientific">Mycena venus</name>
    <dbReference type="NCBI Taxonomy" id="2733690"/>
    <lineage>
        <taxon>Eukaryota</taxon>
        <taxon>Fungi</taxon>
        <taxon>Dikarya</taxon>
        <taxon>Basidiomycota</taxon>
        <taxon>Agaricomycotina</taxon>
        <taxon>Agaricomycetes</taxon>
        <taxon>Agaricomycetidae</taxon>
        <taxon>Agaricales</taxon>
        <taxon>Marasmiineae</taxon>
        <taxon>Mycenaceae</taxon>
        <taxon>Mycena</taxon>
    </lineage>
</organism>